<dbReference type="Gene3D" id="1.20.120.1900">
    <property type="entry name" value="Gamma-tubulin complex, C-terminal domain"/>
    <property type="match status" value="1"/>
</dbReference>
<name>F4R4D9_MELLP</name>
<dbReference type="InterPro" id="IPR040457">
    <property type="entry name" value="GCP_C"/>
</dbReference>
<dbReference type="RefSeq" id="XP_007403957.1">
    <property type="nucleotide sequence ID" value="XM_007403895.1"/>
</dbReference>
<comment type="similarity">
    <text evidence="2">Belongs to the TUBGCP family.</text>
</comment>
<dbReference type="GO" id="GO:0051321">
    <property type="term" value="P:meiotic cell cycle"/>
    <property type="evidence" value="ECO:0007669"/>
    <property type="project" value="TreeGrafter"/>
</dbReference>
<dbReference type="GO" id="GO:0007020">
    <property type="term" value="P:microtubule nucleation"/>
    <property type="evidence" value="ECO:0007669"/>
    <property type="project" value="InterPro"/>
</dbReference>
<dbReference type="VEuPathDB" id="FungiDB:MELLADRAFT_58664"/>
<reference evidence="8" key="1">
    <citation type="journal article" date="2011" name="Proc. Natl. Acad. Sci. U.S.A.">
        <title>Obligate biotrophy features unraveled by the genomic analysis of rust fungi.</title>
        <authorList>
            <person name="Duplessis S."/>
            <person name="Cuomo C.A."/>
            <person name="Lin Y.-C."/>
            <person name="Aerts A."/>
            <person name="Tisserant E."/>
            <person name="Veneault-Fourrey C."/>
            <person name="Joly D.L."/>
            <person name="Hacquard S."/>
            <person name="Amselem J."/>
            <person name="Cantarel B.L."/>
            <person name="Chiu R."/>
            <person name="Coutinho P.M."/>
            <person name="Feau N."/>
            <person name="Field M."/>
            <person name="Frey P."/>
            <person name="Gelhaye E."/>
            <person name="Goldberg J."/>
            <person name="Grabherr M.G."/>
            <person name="Kodira C.D."/>
            <person name="Kohler A."/>
            <person name="Kuees U."/>
            <person name="Lindquist E.A."/>
            <person name="Lucas S.M."/>
            <person name="Mago R."/>
            <person name="Mauceli E."/>
            <person name="Morin E."/>
            <person name="Murat C."/>
            <person name="Pangilinan J.L."/>
            <person name="Park R."/>
            <person name="Pearson M."/>
            <person name="Quesneville H."/>
            <person name="Rouhier N."/>
            <person name="Sakthikumar S."/>
            <person name="Salamov A.A."/>
            <person name="Schmutz J."/>
            <person name="Selles B."/>
            <person name="Shapiro H."/>
            <person name="Tanguay P."/>
            <person name="Tuskan G.A."/>
            <person name="Henrissat B."/>
            <person name="Van de Peer Y."/>
            <person name="Rouze P."/>
            <person name="Ellis J.G."/>
            <person name="Dodds P.N."/>
            <person name="Schein J.E."/>
            <person name="Zhong S."/>
            <person name="Hamelin R.C."/>
            <person name="Grigoriev I.V."/>
            <person name="Szabo L.J."/>
            <person name="Martin F."/>
        </authorList>
    </citation>
    <scope>NUCLEOTIDE SEQUENCE [LARGE SCALE GENOMIC DNA]</scope>
    <source>
        <strain evidence="8">98AG31 / pathotype 3-4-7</strain>
    </source>
</reference>
<dbReference type="GO" id="GO:0031122">
    <property type="term" value="P:cytoplasmic microtubule organization"/>
    <property type="evidence" value="ECO:0007669"/>
    <property type="project" value="TreeGrafter"/>
</dbReference>
<evidence type="ECO:0000313" key="8">
    <source>
        <dbReference type="Proteomes" id="UP000001072"/>
    </source>
</evidence>
<dbReference type="EMBL" id="GL883090">
    <property type="protein sequence ID" value="EGG13019.1"/>
    <property type="molecule type" value="Genomic_DNA"/>
</dbReference>
<dbReference type="GO" id="GO:0044732">
    <property type="term" value="C:mitotic spindle pole body"/>
    <property type="evidence" value="ECO:0007669"/>
    <property type="project" value="TreeGrafter"/>
</dbReference>
<dbReference type="GeneID" id="18929214"/>
<comment type="subcellular location">
    <subcellularLocation>
        <location evidence="1">Cytoplasm</location>
        <location evidence="1">Cytoskeleton</location>
    </subcellularLocation>
</comment>
<sequence length="968" mass="110625">MIDDSDEVSLRDAIWDPCGFDGEYMMEYIIDNLPPLVSIDVNPFQTAINNNLIPKLSDTIKEDTKTNSIKSSSIQYYPLPPQVPPLNHSYSQSQASILSWDTYQRTSTQSIPTYQSPYPSESSTQTWDVLLQSAYCNESNHDPLIAYKPAWPLSRASDLYARLCLGLHLGQSSLPRILGLTNEASQVTFDLALKLGLNLSKLDSTDPYLQGLLASGLDQLAAMLRVEIHSALAVPSHQLVLTRQTVLGPILDLLSKLADLIITSAPSSPTDQLSHLYQFADHLLQTAGSPMLQTVSSWLLDRISTRVLIGWETWLGMIRSTDGPVQDLNWLPRKQDERDGHLDWPNEFDELHQRLWRECGIERVKAPNAAEDLGTNNMSPNAIRRFSASFKTIMIFFHIVLIWFHMALPLQLKLDRIPTFMPIEVAEKLFQAGIALRILRTSSGSMIEKSEPRPVCRLLPIEALERARWVWSATELECSRIALAQQVRDIHVRTSAWRNHVKLPSTTANFSSKVKRKVHEPNDPQADLDRFFENITRGLRRDSHSPHSASLLAVFEDRLGNFESHHTFLQAMCIPSLSILTHETVHNPLLARASSINQSLLSFFIIDMELLDHLQILGQFLFCFDVDFSQRLSRALFDQTEQDGLIDGPSAVGVSVRLMEKARWPPGGFDLSSALRSVVLDSIPEELTASAWRELDDRLSFATEATDQEHIQPADSIHAFDFLFLDFKPPPGLIPLLSPEIIEHYRDVNRYLMKLVRLQSIMRRNQHLLRTRLRRPKTRRSEIHRLCLLTSACQRLLDGLVSFTWDIAIEVNWRKFMEEVNQTRLQILKHEQWPVKEEGEEEETNNGYKTVEELKEMHRLMIEDIRNALFLRDRQVSFMKILENSIFQPIIGLGKILNGLEEEEEDVVIEKLKGRQIVGLRKLINALEALSDRAADREVRMRKEGKEGFLNELVSRLDWNRFYADHSG</sequence>
<dbReference type="HOGENOM" id="CLU_306101_0_0_1"/>
<accession>F4R4D9</accession>
<keyword evidence="8" id="KW-1185">Reference proteome</keyword>
<dbReference type="GO" id="GO:0000930">
    <property type="term" value="C:gamma-tubulin complex"/>
    <property type="evidence" value="ECO:0007669"/>
    <property type="project" value="TreeGrafter"/>
</dbReference>
<dbReference type="eggNOG" id="ENOG502S0VZ">
    <property type="taxonomic scope" value="Eukaryota"/>
</dbReference>
<dbReference type="OrthoDB" id="775571at2759"/>
<evidence type="ECO:0000256" key="2">
    <source>
        <dbReference type="ARBA" id="ARBA00010337"/>
    </source>
</evidence>
<dbReference type="Proteomes" id="UP000001072">
    <property type="component" value="Unassembled WGS sequence"/>
</dbReference>
<dbReference type="InterPro" id="IPR042241">
    <property type="entry name" value="GCP_C_sf"/>
</dbReference>
<evidence type="ECO:0000256" key="5">
    <source>
        <dbReference type="ARBA" id="ARBA00023212"/>
    </source>
</evidence>
<proteinExistence type="inferred from homology"/>
<feature type="domain" description="Gamma tubulin complex component C-terminal" evidence="6">
    <location>
        <begin position="610"/>
        <end position="963"/>
    </location>
</feature>
<dbReference type="GO" id="GO:0043015">
    <property type="term" value="F:gamma-tubulin binding"/>
    <property type="evidence" value="ECO:0007669"/>
    <property type="project" value="InterPro"/>
</dbReference>
<dbReference type="InParanoid" id="F4R4D9"/>
<dbReference type="KEGG" id="mlr:MELLADRAFT_58664"/>
<evidence type="ECO:0000256" key="1">
    <source>
        <dbReference type="ARBA" id="ARBA00004245"/>
    </source>
</evidence>
<dbReference type="GO" id="GO:0000278">
    <property type="term" value="P:mitotic cell cycle"/>
    <property type="evidence" value="ECO:0007669"/>
    <property type="project" value="TreeGrafter"/>
</dbReference>
<protein>
    <recommendedName>
        <fullName evidence="6">Gamma tubulin complex component C-terminal domain-containing protein</fullName>
    </recommendedName>
</protein>
<dbReference type="InterPro" id="IPR007259">
    <property type="entry name" value="GCP"/>
</dbReference>
<dbReference type="GO" id="GO:0000922">
    <property type="term" value="C:spindle pole"/>
    <property type="evidence" value="ECO:0007669"/>
    <property type="project" value="InterPro"/>
</dbReference>
<keyword evidence="5" id="KW-0206">Cytoskeleton</keyword>
<evidence type="ECO:0000313" key="7">
    <source>
        <dbReference type="EMBL" id="EGG13019.1"/>
    </source>
</evidence>
<keyword evidence="4" id="KW-0493">Microtubule</keyword>
<evidence type="ECO:0000256" key="3">
    <source>
        <dbReference type="ARBA" id="ARBA00022490"/>
    </source>
</evidence>
<organism evidence="8">
    <name type="scientific">Melampsora larici-populina (strain 98AG31 / pathotype 3-4-7)</name>
    <name type="common">Poplar leaf rust fungus</name>
    <dbReference type="NCBI Taxonomy" id="747676"/>
    <lineage>
        <taxon>Eukaryota</taxon>
        <taxon>Fungi</taxon>
        <taxon>Dikarya</taxon>
        <taxon>Basidiomycota</taxon>
        <taxon>Pucciniomycotina</taxon>
        <taxon>Pucciniomycetes</taxon>
        <taxon>Pucciniales</taxon>
        <taxon>Melampsoraceae</taxon>
        <taxon>Melampsora</taxon>
    </lineage>
</organism>
<evidence type="ECO:0000256" key="4">
    <source>
        <dbReference type="ARBA" id="ARBA00022701"/>
    </source>
</evidence>
<dbReference type="GO" id="GO:0005874">
    <property type="term" value="C:microtubule"/>
    <property type="evidence" value="ECO:0007669"/>
    <property type="project" value="UniProtKB-KW"/>
</dbReference>
<dbReference type="GO" id="GO:0051225">
    <property type="term" value="P:spindle assembly"/>
    <property type="evidence" value="ECO:0007669"/>
    <property type="project" value="TreeGrafter"/>
</dbReference>
<dbReference type="PANTHER" id="PTHR19302">
    <property type="entry name" value="GAMMA TUBULIN COMPLEX PROTEIN"/>
    <property type="match status" value="1"/>
</dbReference>
<dbReference type="PANTHER" id="PTHR19302:SF14">
    <property type="entry name" value="GAMMA-TUBULIN COMPLEX COMPONENT 3"/>
    <property type="match status" value="1"/>
</dbReference>
<gene>
    <name evidence="7" type="ORF">MELLADRAFT_58664</name>
</gene>
<keyword evidence="3" id="KW-0963">Cytoplasm</keyword>
<dbReference type="Pfam" id="PF04130">
    <property type="entry name" value="GCP_C_terminal"/>
    <property type="match status" value="1"/>
</dbReference>
<dbReference type="GO" id="GO:0051011">
    <property type="term" value="F:microtubule minus-end binding"/>
    <property type="evidence" value="ECO:0007669"/>
    <property type="project" value="TreeGrafter"/>
</dbReference>
<dbReference type="AlphaFoldDB" id="F4R4D9"/>
<dbReference type="STRING" id="747676.F4R4D9"/>
<evidence type="ECO:0000259" key="6">
    <source>
        <dbReference type="Pfam" id="PF04130"/>
    </source>
</evidence>